<dbReference type="EMBL" id="SJPY01000005">
    <property type="protein sequence ID" value="TWU39906.1"/>
    <property type="molecule type" value="Genomic_DNA"/>
</dbReference>
<keyword evidence="2" id="KW-1185">Reference proteome</keyword>
<dbReference type="RefSeq" id="WP_146600571.1">
    <property type="nucleotide sequence ID" value="NZ_SJPY01000005.1"/>
</dbReference>
<dbReference type="AlphaFoldDB" id="A0A5C6DXX3"/>
<reference evidence="1 2" key="1">
    <citation type="submission" date="2019-02" db="EMBL/GenBank/DDBJ databases">
        <title>Deep-cultivation of Planctomycetes and their phenomic and genomic characterization uncovers novel biology.</title>
        <authorList>
            <person name="Wiegand S."/>
            <person name="Jogler M."/>
            <person name="Boedeker C."/>
            <person name="Pinto D."/>
            <person name="Vollmers J."/>
            <person name="Rivas-Marin E."/>
            <person name="Kohn T."/>
            <person name="Peeters S.H."/>
            <person name="Heuer A."/>
            <person name="Rast P."/>
            <person name="Oberbeckmann S."/>
            <person name="Bunk B."/>
            <person name="Jeske O."/>
            <person name="Meyerdierks A."/>
            <person name="Storesund J.E."/>
            <person name="Kallscheuer N."/>
            <person name="Luecker S."/>
            <person name="Lage O.M."/>
            <person name="Pohl T."/>
            <person name="Merkel B.J."/>
            <person name="Hornburger P."/>
            <person name="Mueller R.-W."/>
            <person name="Bruemmer F."/>
            <person name="Labrenz M."/>
            <person name="Spormann A.M."/>
            <person name="Op Den Camp H."/>
            <person name="Overmann J."/>
            <person name="Amann R."/>
            <person name="Jetten M.S.M."/>
            <person name="Mascher T."/>
            <person name="Medema M.H."/>
            <person name="Devos D.P."/>
            <person name="Kaster A.-K."/>
            <person name="Ovreas L."/>
            <person name="Rohde M."/>
            <person name="Galperin M.Y."/>
            <person name="Jogler C."/>
        </authorList>
    </citation>
    <scope>NUCLEOTIDE SEQUENCE [LARGE SCALE GENOMIC DNA]</scope>
    <source>
        <strain evidence="1 2">Q31b</strain>
    </source>
</reference>
<protein>
    <submittedName>
        <fullName evidence="1">Uncharacterized protein</fullName>
    </submittedName>
</protein>
<organism evidence="1 2">
    <name type="scientific">Novipirellula aureliae</name>
    <dbReference type="NCBI Taxonomy" id="2527966"/>
    <lineage>
        <taxon>Bacteria</taxon>
        <taxon>Pseudomonadati</taxon>
        <taxon>Planctomycetota</taxon>
        <taxon>Planctomycetia</taxon>
        <taxon>Pirellulales</taxon>
        <taxon>Pirellulaceae</taxon>
        <taxon>Novipirellula</taxon>
    </lineage>
</organism>
<proteinExistence type="predicted"/>
<evidence type="ECO:0000313" key="2">
    <source>
        <dbReference type="Proteomes" id="UP000315471"/>
    </source>
</evidence>
<evidence type="ECO:0000313" key="1">
    <source>
        <dbReference type="EMBL" id="TWU39906.1"/>
    </source>
</evidence>
<name>A0A5C6DXX3_9BACT</name>
<accession>A0A5C6DXX3</accession>
<gene>
    <name evidence="1" type="ORF">Q31b_32220</name>
</gene>
<dbReference type="Proteomes" id="UP000315471">
    <property type="component" value="Unassembled WGS sequence"/>
</dbReference>
<sequence length="80" mass="8685">MAAILPPQTQFEEGRAVIADPSEQVEDGQLCEKLAESSLFAVDECFVKNGTFEVAFCCDCGFQPQNWGGKLPSRNTAPES</sequence>
<comment type="caution">
    <text evidence="1">The sequence shown here is derived from an EMBL/GenBank/DDBJ whole genome shotgun (WGS) entry which is preliminary data.</text>
</comment>